<evidence type="ECO:0000259" key="1">
    <source>
        <dbReference type="Pfam" id="PF01636"/>
    </source>
</evidence>
<accession>A0A7U3SNN9</accession>
<dbReference type="OrthoDB" id="5598852at2759"/>
<dbReference type="InterPro" id="IPR051678">
    <property type="entry name" value="AGP_Transferase"/>
</dbReference>
<dbReference type="SUPFAM" id="SSF56112">
    <property type="entry name" value="Protein kinase-like (PK-like)"/>
    <property type="match status" value="1"/>
</dbReference>
<feature type="domain" description="Aminoglycoside phosphotransferase" evidence="1">
    <location>
        <begin position="34"/>
        <end position="115"/>
    </location>
</feature>
<gene>
    <name evidence="2" type="ORF">C2857_004392</name>
</gene>
<evidence type="ECO:0000313" key="3">
    <source>
        <dbReference type="Proteomes" id="UP000594364"/>
    </source>
</evidence>
<dbReference type="PANTHER" id="PTHR21310">
    <property type="entry name" value="AMINOGLYCOSIDE PHOSPHOTRANSFERASE-RELATED-RELATED"/>
    <property type="match status" value="1"/>
</dbReference>
<keyword evidence="3" id="KW-1185">Reference proteome</keyword>
<dbReference type="AlphaFoldDB" id="A0A7U3SNN9"/>
<dbReference type="Pfam" id="PF01636">
    <property type="entry name" value="APH"/>
    <property type="match status" value="1"/>
</dbReference>
<proteinExistence type="predicted"/>
<dbReference type="Gene3D" id="3.90.1200.10">
    <property type="match status" value="1"/>
</dbReference>
<dbReference type="InterPro" id="IPR011009">
    <property type="entry name" value="Kinase-like_dom_sf"/>
</dbReference>
<organism evidence="2 3">
    <name type="scientific">Epichloe festucae (strain Fl1)</name>
    <dbReference type="NCBI Taxonomy" id="877507"/>
    <lineage>
        <taxon>Eukaryota</taxon>
        <taxon>Fungi</taxon>
        <taxon>Dikarya</taxon>
        <taxon>Ascomycota</taxon>
        <taxon>Pezizomycotina</taxon>
        <taxon>Sordariomycetes</taxon>
        <taxon>Hypocreomycetidae</taxon>
        <taxon>Hypocreales</taxon>
        <taxon>Clavicipitaceae</taxon>
        <taxon>Epichloe</taxon>
    </lineage>
</organism>
<sequence length="203" mass="23073">MLVKHLARYFARCWSKPQSVNREIRAEKQQGIRERLARLMEASSQFTVPKSKLSKLMDTLPALFSPDYPQVLTHGDFSVTNILVDENEFEIVGIVDWSLAAMMPFGMDLDIGLITGFMTRDGWRDYACKSMLQDTFWDEFWAESGIEESELRARIHILAKAASTIAAILRLAFRCNADGSPSEEVLISESSVEQLKAWFGDEQ</sequence>
<protein>
    <recommendedName>
        <fullName evidence="1">Aminoglycoside phosphotransferase domain-containing protein</fullName>
    </recommendedName>
</protein>
<dbReference type="InterPro" id="IPR002575">
    <property type="entry name" value="Aminoglycoside_PTrfase"/>
</dbReference>
<evidence type="ECO:0000313" key="2">
    <source>
        <dbReference type="EMBL" id="QPH19218.1"/>
    </source>
</evidence>
<name>A0A7U3SNN9_EPIFF</name>
<reference evidence="2 3" key="1">
    <citation type="journal article" date="2018" name="PLoS Genet.">
        <title>Repeat elements organise 3D genome structure and mediate transcription in the filamentous fungus Epichloe festucae.</title>
        <authorList>
            <person name="Winter D.J."/>
            <person name="Ganley A.R.D."/>
            <person name="Young C.A."/>
            <person name="Liachko I."/>
            <person name="Schardl C.L."/>
            <person name="Dupont P.Y."/>
            <person name="Berry D."/>
            <person name="Ram A."/>
            <person name="Scott B."/>
            <person name="Cox M.P."/>
        </authorList>
    </citation>
    <scope>NUCLEOTIDE SEQUENCE [LARGE SCALE GENOMIC DNA]</scope>
    <source>
        <strain evidence="2 3">Fl1</strain>
    </source>
</reference>
<dbReference type="EMBL" id="CP031390">
    <property type="protein sequence ID" value="QPH19218.1"/>
    <property type="molecule type" value="Genomic_DNA"/>
</dbReference>
<dbReference type="Proteomes" id="UP000594364">
    <property type="component" value="Chromosome 6"/>
</dbReference>